<name>A0ACB8RBF9_9AGAM</name>
<reference evidence="1" key="1">
    <citation type="submission" date="2021-02" db="EMBL/GenBank/DDBJ databases">
        <authorList>
            <consortium name="DOE Joint Genome Institute"/>
            <person name="Ahrendt S."/>
            <person name="Looney B.P."/>
            <person name="Miyauchi S."/>
            <person name="Morin E."/>
            <person name="Drula E."/>
            <person name="Courty P.E."/>
            <person name="Chicoki N."/>
            <person name="Fauchery L."/>
            <person name="Kohler A."/>
            <person name="Kuo A."/>
            <person name="Labutti K."/>
            <person name="Pangilinan J."/>
            <person name="Lipzen A."/>
            <person name="Riley R."/>
            <person name="Andreopoulos W."/>
            <person name="He G."/>
            <person name="Johnson J."/>
            <person name="Barry K.W."/>
            <person name="Grigoriev I.V."/>
            <person name="Nagy L."/>
            <person name="Hibbett D."/>
            <person name="Henrissat B."/>
            <person name="Matheny P.B."/>
            <person name="Labbe J."/>
            <person name="Martin F."/>
        </authorList>
    </citation>
    <scope>NUCLEOTIDE SEQUENCE</scope>
    <source>
        <strain evidence="1">FP105234-sp</strain>
    </source>
</reference>
<sequence>MKPLPCCLPSSHARRIRDTASARTLADATFSSSTSMSVEACTAFCEADAHVYAGVEFGRQCFCDYALQNPGTPTSLEECNLPCSGNASETCGAANRINLYWNGQSGPSILPPLQLGDDHWEYAGCYTDDTNARTLPHLAPTTRDQISNAEEVNCVIACDALGYYFAGVEFGTECWCGNEVGSGAVLAPDSDCHYVCAGDPTHSEFCGGRERLTVFHKDICVDSSVAHFWLVAFFNPEPPTSPIGRYLILSPSEDGYSVLTANLCDECCGVGIELDITDRTLTAEGSPVLGALPLRDGESPVFSAGQPALQNYCSTQLDPQSVPLLAGNGRSDEWALCPNTTAGGRLDVVFAPIANHPHYAATDCTNVFMQIVSSPNDC</sequence>
<gene>
    <name evidence="1" type="ORF">FA95DRAFT_694493</name>
</gene>
<keyword evidence="2" id="KW-1185">Reference proteome</keyword>
<comment type="caution">
    <text evidence="1">The sequence shown here is derived from an EMBL/GenBank/DDBJ whole genome shotgun (WGS) entry which is preliminary data.</text>
</comment>
<evidence type="ECO:0000313" key="1">
    <source>
        <dbReference type="EMBL" id="KAI0041429.1"/>
    </source>
</evidence>
<reference evidence="1" key="2">
    <citation type="journal article" date="2022" name="New Phytol.">
        <title>Evolutionary transition to the ectomycorrhizal habit in the genomes of a hyperdiverse lineage of mushroom-forming fungi.</title>
        <authorList>
            <person name="Looney B."/>
            <person name="Miyauchi S."/>
            <person name="Morin E."/>
            <person name="Drula E."/>
            <person name="Courty P.E."/>
            <person name="Kohler A."/>
            <person name="Kuo A."/>
            <person name="LaButti K."/>
            <person name="Pangilinan J."/>
            <person name="Lipzen A."/>
            <person name="Riley R."/>
            <person name="Andreopoulos W."/>
            <person name="He G."/>
            <person name="Johnson J."/>
            <person name="Nolan M."/>
            <person name="Tritt A."/>
            <person name="Barry K.W."/>
            <person name="Grigoriev I.V."/>
            <person name="Nagy L.G."/>
            <person name="Hibbett D."/>
            <person name="Henrissat B."/>
            <person name="Matheny P.B."/>
            <person name="Labbe J."/>
            <person name="Martin F.M."/>
        </authorList>
    </citation>
    <scope>NUCLEOTIDE SEQUENCE</scope>
    <source>
        <strain evidence="1">FP105234-sp</strain>
    </source>
</reference>
<dbReference type="EMBL" id="MU276123">
    <property type="protein sequence ID" value="KAI0041429.1"/>
    <property type="molecule type" value="Genomic_DNA"/>
</dbReference>
<organism evidence="1 2">
    <name type="scientific">Auriscalpium vulgare</name>
    <dbReference type="NCBI Taxonomy" id="40419"/>
    <lineage>
        <taxon>Eukaryota</taxon>
        <taxon>Fungi</taxon>
        <taxon>Dikarya</taxon>
        <taxon>Basidiomycota</taxon>
        <taxon>Agaricomycotina</taxon>
        <taxon>Agaricomycetes</taxon>
        <taxon>Russulales</taxon>
        <taxon>Auriscalpiaceae</taxon>
        <taxon>Auriscalpium</taxon>
    </lineage>
</organism>
<accession>A0ACB8RBF9</accession>
<dbReference type="Proteomes" id="UP000814033">
    <property type="component" value="Unassembled WGS sequence"/>
</dbReference>
<protein>
    <submittedName>
        <fullName evidence="1">WSC-domain-containing protein</fullName>
    </submittedName>
</protein>
<proteinExistence type="predicted"/>
<evidence type="ECO:0000313" key="2">
    <source>
        <dbReference type="Proteomes" id="UP000814033"/>
    </source>
</evidence>